<evidence type="ECO:0000256" key="2">
    <source>
        <dbReference type="ARBA" id="ARBA00023015"/>
    </source>
</evidence>
<evidence type="ECO:0000256" key="5">
    <source>
        <dbReference type="PROSITE-ProRule" id="PRU00335"/>
    </source>
</evidence>
<dbReference type="InterPro" id="IPR036271">
    <property type="entry name" value="Tet_transcr_reg_TetR-rel_C_sf"/>
</dbReference>
<dbReference type="PANTHER" id="PTHR47506:SF1">
    <property type="entry name" value="HTH-TYPE TRANSCRIPTIONAL REGULATOR YJDC"/>
    <property type="match status" value="1"/>
</dbReference>
<proteinExistence type="predicted"/>
<feature type="domain" description="HTH tetR-type" evidence="6">
    <location>
        <begin position="9"/>
        <end position="69"/>
    </location>
</feature>
<evidence type="ECO:0000313" key="7">
    <source>
        <dbReference type="EMBL" id="PTM92149.1"/>
    </source>
</evidence>
<keyword evidence="8" id="KW-1185">Reference proteome</keyword>
<feature type="DNA-binding region" description="H-T-H motif" evidence="5">
    <location>
        <begin position="32"/>
        <end position="51"/>
    </location>
</feature>
<dbReference type="PROSITE" id="PS50977">
    <property type="entry name" value="HTH_TETR_2"/>
    <property type="match status" value="1"/>
</dbReference>
<keyword evidence="1" id="KW-0678">Repressor</keyword>
<dbReference type="SUPFAM" id="SSF46689">
    <property type="entry name" value="Homeodomain-like"/>
    <property type="match status" value="1"/>
</dbReference>
<evidence type="ECO:0000313" key="8">
    <source>
        <dbReference type="Proteomes" id="UP000241247"/>
    </source>
</evidence>
<dbReference type="GO" id="GO:0003677">
    <property type="term" value="F:DNA binding"/>
    <property type="evidence" value="ECO:0007669"/>
    <property type="project" value="UniProtKB-UniRule"/>
</dbReference>
<evidence type="ECO:0000259" key="6">
    <source>
        <dbReference type="PROSITE" id="PS50977"/>
    </source>
</evidence>
<dbReference type="PRINTS" id="PR00455">
    <property type="entry name" value="HTHTETR"/>
</dbReference>
<dbReference type="PROSITE" id="PS01081">
    <property type="entry name" value="HTH_TETR_1"/>
    <property type="match status" value="1"/>
</dbReference>
<gene>
    <name evidence="7" type="ORF">C7449_108198</name>
</gene>
<evidence type="ECO:0000256" key="1">
    <source>
        <dbReference type="ARBA" id="ARBA00022491"/>
    </source>
</evidence>
<dbReference type="AlphaFoldDB" id="A0A2T5AZJ0"/>
<dbReference type="InterPro" id="IPR023772">
    <property type="entry name" value="DNA-bd_HTH_TetR-type_CS"/>
</dbReference>
<reference evidence="7 8" key="1">
    <citation type="submission" date="2018-04" db="EMBL/GenBank/DDBJ databases">
        <title>Genomic Encyclopedia of Type Strains, Phase IV (KMG-IV): sequencing the most valuable type-strain genomes for metagenomic binning, comparative biology and taxonomic classification.</title>
        <authorList>
            <person name="Goeker M."/>
        </authorList>
    </citation>
    <scope>NUCLEOTIDE SEQUENCE [LARGE SCALE GENOMIC DNA]</scope>
    <source>
        <strain evidence="7 8">DSM 7138</strain>
    </source>
</reference>
<dbReference type="Pfam" id="PF08361">
    <property type="entry name" value="TetR_C_2"/>
    <property type="match status" value="1"/>
</dbReference>
<dbReference type="RefSeq" id="WP_108004419.1">
    <property type="nucleotide sequence ID" value="NZ_JBHEEX010000004.1"/>
</dbReference>
<organism evidence="7 8">
    <name type="scientific">Mycoplana dimorpha</name>
    <dbReference type="NCBI Taxonomy" id="28320"/>
    <lineage>
        <taxon>Bacteria</taxon>
        <taxon>Pseudomonadati</taxon>
        <taxon>Pseudomonadota</taxon>
        <taxon>Alphaproteobacteria</taxon>
        <taxon>Hyphomicrobiales</taxon>
        <taxon>Rhizobiaceae</taxon>
        <taxon>Mycoplana</taxon>
    </lineage>
</organism>
<name>A0A2T5AZJ0_MYCDI</name>
<keyword evidence="2" id="KW-0805">Transcription regulation</keyword>
<dbReference type="EMBL" id="PZZZ01000008">
    <property type="protein sequence ID" value="PTM92149.1"/>
    <property type="molecule type" value="Genomic_DNA"/>
</dbReference>
<dbReference type="InterPro" id="IPR009057">
    <property type="entry name" value="Homeodomain-like_sf"/>
</dbReference>
<keyword evidence="3 5" id="KW-0238">DNA-binding</keyword>
<evidence type="ECO:0000256" key="3">
    <source>
        <dbReference type="ARBA" id="ARBA00023125"/>
    </source>
</evidence>
<dbReference type="InterPro" id="IPR013572">
    <property type="entry name" value="Tscrpt_reg_MAATS_C"/>
</dbReference>
<comment type="caution">
    <text evidence="7">The sequence shown here is derived from an EMBL/GenBank/DDBJ whole genome shotgun (WGS) entry which is preliminary data.</text>
</comment>
<dbReference type="Proteomes" id="UP000241247">
    <property type="component" value="Unassembled WGS sequence"/>
</dbReference>
<sequence length="209" mass="23557">MRRTKAEAEATRRQIICAAERVFFKKGVSNATMEDVAKAAGVTRGAIYWHFANKTALFMELYKSVPLPQEDMVARELESDDADVFAVVERAAAKWLDALASDEQRQRILTILLRCDYSGEFAPVLEKQQHVDDDHKCKLESALARVASKGQLSACWTPRSAASALRWMMKGLCSEWLLHGRRFDLAGEGRENLRRLIESLRGADATRAR</sequence>
<protein>
    <submittedName>
        <fullName evidence="7">TetR family transcriptional regulator</fullName>
    </submittedName>
</protein>
<dbReference type="Gene3D" id="1.10.357.10">
    <property type="entry name" value="Tetracycline Repressor, domain 2"/>
    <property type="match status" value="1"/>
</dbReference>
<dbReference type="Pfam" id="PF00440">
    <property type="entry name" value="TetR_N"/>
    <property type="match status" value="1"/>
</dbReference>
<evidence type="ECO:0000256" key="4">
    <source>
        <dbReference type="ARBA" id="ARBA00023163"/>
    </source>
</evidence>
<dbReference type="PANTHER" id="PTHR47506">
    <property type="entry name" value="TRANSCRIPTIONAL REGULATORY PROTEIN"/>
    <property type="match status" value="1"/>
</dbReference>
<accession>A0A2T5AZJ0</accession>
<dbReference type="OrthoDB" id="9798857at2"/>
<dbReference type="InterPro" id="IPR001647">
    <property type="entry name" value="HTH_TetR"/>
</dbReference>
<keyword evidence="4" id="KW-0804">Transcription</keyword>
<dbReference type="SUPFAM" id="SSF48498">
    <property type="entry name" value="Tetracyclin repressor-like, C-terminal domain"/>
    <property type="match status" value="1"/>
</dbReference>